<dbReference type="Pfam" id="PF03741">
    <property type="entry name" value="TerC"/>
    <property type="match status" value="1"/>
</dbReference>
<sequence>MSVPLWVWVVTLVVIAGFFIFDFYSHVRVPHEPTLKESGFWTLFYVGLALVFGLVVWFGWDAEHGLQYYTGYVTEKALSVDNLFVFALIMGAFKIPRKYQQKVLLLGIVIALIARLVFILLGAAVIAAWSDVFYIFAIFLLYTAIKLIYDEATDQPETDPNDMAIVKWLRKVVPVTASYHGDQLTTKDHRGKFALTPLFVALVAIGLVDVMFAFDSIPAIYGITSEAYLVFTTNAFSLMGLRQMYFLLDGLLDRLVYLPYGLALILGFIGVKLLLHALHENNLPFINGGENLNVPEVPTTWSLVIIVGILVITVVASLIKDKRDEAQGGKRGPKTRIDYDDHGNRRKVDSRGRHIEWIDDPATSGKGDHTATGSRDVDHLEPEPHPDDL</sequence>
<feature type="transmembrane region" description="Helical" evidence="7">
    <location>
        <begin position="299"/>
        <end position="319"/>
    </location>
</feature>
<dbReference type="NCBIfam" id="TIGR03718">
    <property type="entry name" value="R_switched_Alx"/>
    <property type="match status" value="1"/>
</dbReference>
<dbReference type="AlphaFoldDB" id="A0A376CHK2"/>
<comment type="similarity">
    <text evidence="2">Belongs to the TerC family.</text>
</comment>
<accession>A0A376CHK2</accession>
<feature type="transmembrane region" description="Helical" evidence="7">
    <location>
        <begin position="6"/>
        <end position="27"/>
    </location>
</feature>
<feature type="transmembrane region" description="Helical" evidence="7">
    <location>
        <begin position="80"/>
        <end position="96"/>
    </location>
</feature>
<comment type="subcellular location">
    <subcellularLocation>
        <location evidence="1">Membrane</location>
        <topology evidence="1">Multi-pass membrane protein</topology>
    </subcellularLocation>
</comment>
<feature type="transmembrane region" description="Helical" evidence="7">
    <location>
        <begin position="103"/>
        <end position="126"/>
    </location>
</feature>
<protein>
    <submittedName>
        <fullName evidence="8">Tellurium resistance membrane protein</fullName>
    </submittedName>
</protein>
<feature type="transmembrane region" description="Helical" evidence="7">
    <location>
        <begin position="39"/>
        <end position="60"/>
    </location>
</feature>
<feature type="transmembrane region" description="Helical" evidence="7">
    <location>
        <begin position="193"/>
        <end position="221"/>
    </location>
</feature>
<feature type="transmembrane region" description="Helical" evidence="7">
    <location>
        <begin position="132"/>
        <end position="149"/>
    </location>
</feature>
<evidence type="ECO:0000256" key="1">
    <source>
        <dbReference type="ARBA" id="ARBA00004141"/>
    </source>
</evidence>
<dbReference type="Proteomes" id="UP000254467">
    <property type="component" value="Unassembled WGS sequence"/>
</dbReference>
<keyword evidence="3 7" id="KW-0812">Transmembrane</keyword>
<evidence type="ECO:0000256" key="4">
    <source>
        <dbReference type="ARBA" id="ARBA00022989"/>
    </source>
</evidence>
<keyword evidence="5 7" id="KW-0472">Membrane</keyword>
<feature type="transmembrane region" description="Helical" evidence="7">
    <location>
        <begin position="255"/>
        <end position="279"/>
    </location>
</feature>
<evidence type="ECO:0000256" key="3">
    <source>
        <dbReference type="ARBA" id="ARBA00022692"/>
    </source>
</evidence>
<reference evidence="8 9" key="1">
    <citation type="submission" date="2018-06" db="EMBL/GenBank/DDBJ databases">
        <authorList>
            <consortium name="Pathogen Informatics"/>
            <person name="Doyle S."/>
        </authorList>
    </citation>
    <scope>NUCLEOTIDE SEQUENCE [LARGE SCALE GENOMIC DNA]</scope>
    <source>
        <strain evidence="8 9">NCTC11862</strain>
    </source>
</reference>
<proteinExistence type="inferred from homology"/>
<gene>
    <name evidence="8" type="primary">alx</name>
    <name evidence="8" type="ORF">NCTC11862_00023</name>
</gene>
<dbReference type="GO" id="GO:0016020">
    <property type="term" value="C:membrane"/>
    <property type="evidence" value="ECO:0007669"/>
    <property type="project" value="UniProtKB-SubCell"/>
</dbReference>
<dbReference type="InterPro" id="IPR022369">
    <property type="entry name" value="Integral_membrane_TerC_rswitch"/>
</dbReference>
<evidence type="ECO:0000256" key="6">
    <source>
        <dbReference type="SAM" id="MobiDB-lite"/>
    </source>
</evidence>
<dbReference type="EMBL" id="UFXQ01000001">
    <property type="protein sequence ID" value="STC67996.1"/>
    <property type="molecule type" value="Genomic_DNA"/>
</dbReference>
<dbReference type="InterPro" id="IPR005496">
    <property type="entry name" value="Integral_membrane_TerC"/>
</dbReference>
<dbReference type="RefSeq" id="WP_018581157.1">
    <property type="nucleotide sequence ID" value="NZ_LDYD01000009.1"/>
</dbReference>
<dbReference type="PANTHER" id="PTHR30238">
    <property type="entry name" value="MEMBRANE BOUND PREDICTED REDOX MODULATOR"/>
    <property type="match status" value="1"/>
</dbReference>
<keyword evidence="9" id="KW-1185">Reference proteome</keyword>
<dbReference type="PANTHER" id="PTHR30238:SF0">
    <property type="entry name" value="THYLAKOID MEMBRANE PROTEIN TERC, CHLOROPLASTIC"/>
    <property type="match status" value="1"/>
</dbReference>
<name>A0A376CHK2_9CORY</name>
<feature type="region of interest" description="Disordered" evidence="6">
    <location>
        <begin position="325"/>
        <end position="389"/>
    </location>
</feature>
<feature type="transmembrane region" description="Helical" evidence="7">
    <location>
        <begin position="227"/>
        <end position="248"/>
    </location>
</feature>
<evidence type="ECO:0000313" key="9">
    <source>
        <dbReference type="Proteomes" id="UP000254467"/>
    </source>
</evidence>
<organism evidence="8 9">
    <name type="scientific">Corynebacterium pilosum</name>
    <dbReference type="NCBI Taxonomy" id="35756"/>
    <lineage>
        <taxon>Bacteria</taxon>
        <taxon>Bacillati</taxon>
        <taxon>Actinomycetota</taxon>
        <taxon>Actinomycetes</taxon>
        <taxon>Mycobacteriales</taxon>
        <taxon>Corynebacteriaceae</taxon>
        <taxon>Corynebacterium</taxon>
    </lineage>
</organism>
<keyword evidence="4 7" id="KW-1133">Transmembrane helix</keyword>
<evidence type="ECO:0000256" key="5">
    <source>
        <dbReference type="ARBA" id="ARBA00023136"/>
    </source>
</evidence>
<feature type="compositionally biased region" description="Basic and acidic residues" evidence="6">
    <location>
        <begin position="335"/>
        <end position="357"/>
    </location>
</feature>
<dbReference type="OrthoDB" id="5242957at2"/>
<evidence type="ECO:0000256" key="2">
    <source>
        <dbReference type="ARBA" id="ARBA00007511"/>
    </source>
</evidence>
<feature type="compositionally biased region" description="Basic and acidic residues" evidence="6">
    <location>
        <begin position="375"/>
        <end position="389"/>
    </location>
</feature>
<evidence type="ECO:0000256" key="7">
    <source>
        <dbReference type="SAM" id="Phobius"/>
    </source>
</evidence>
<dbReference type="STRING" id="35756.GCA_001044155_02697"/>
<evidence type="ECO:0000313" key="8">
    <source>
        <dbReference type="EMBL" id="STC67996.1"/>
    </source>
</evidence>